<feature type="non-terminal residue" evidence="1">
    <location>
        <position position="32"/>
    </location>
</feature>
<sequence length="32" mass="3647">MQSDLLLSQIDCMKYAPDLFQGLPGVGERQHR</sequence>
<proteinExistence type="predicted"/>
<dbReference type="AlphaFoldDB" id="X1ER41"/>
<name>X1ER41_9ZZZZ</name>
<accession>X1ER41</accession>
<dbReference type="EMBL" id="BARU01008033">
    <property type="protein sequence ID" value="GAH35861.1"/>
    <property type="molecule type" value="Genomic_DNA"/>
</dbReference>
<organism evidence="1">
    <name type="scientific">marine sediment metagenome</name>
    <dbReference type="NCBI Taxonomy" id="412755"/>
    <lineage>
        <taxon>unclassified sequences</taxon>
        <taxon>metagenomes</taxon>
        <taxon>ecological metagenomes</taxon>
    </lineage>
</organism>
<comment type="caution">
    <text evidence="1">The sequence shown here is derived from an EMBL/GenBank/DDBJ whole genome shotgun (WGS) entry which is preliminary data.</text>
</comment>
<evidence type="ECO:0000313" key="1">
    <source>
        <dbReference type="EMBL" id="GAH35861.1"/>
    </source>
</evidence>
<gene>
    <name evidence="1" type="ORF">S03H2_15784</name>
</gene>
<reference evidence="1" key="1">
    <citation type="journal article" date="2014" name="Front. Microbiol.">
        <title>High frequency of phylogenetically diverse reductive dehalogenase-homologous genes in deep subseafloor sedimentary metagenomes.</title>
        <authorList>
            <person name="Kawai M."/>
            <person name="Futagami T."/>
            <person name="Toyoda A."/>
            <person name="Takaki Y."/>
            <person name="Nishi S."/>
            <person name="Hori S."/>
            <person name="Arai W."/>
            <person name="Tsubouchi T."/>
            <person name="Morono Y."/>
            <person name="Uchiyama I."/>
            <person name="Ito T."/>
            <person name="Fujiyama A."/>
            <person name="Inagaki F."/>
            <person name="Takami H."/>
        </authorList>
    </citation>
    <scope>NUCLEOTIDE SEQUENCE</scope>
    <source>
        <strain evidence="1">Expedition CK06-06</strain>
    </source>
</reference>
<protein>
    <submittedName>
        <fullName evidence="1">Uncharacterized protein</fullName>
    </submittedName>
</protein>